<proteinExistence type="predicted"/>
<dbReference type="AlphaFoldDB" id="A0A0C9TIL2"/>
<gene>
    <name evidence="1" type="ORF">M422DRAFT_132947</name>
</gene>
<feature type="non-terminal residue" evidence="1">
    <location>
        <position position="1"/>
    </location>
</feature>
<dbReference type="HOGENOM" id="CLU_159493_0_0_1"/>
<organism evidence="1 2">
    <name type="scientific">Sphaerobolus stellatus (strain SS14)</name>
    <dbReference type="NCBI Taxonomy" id="990650"/>
    <lineage>
        <taxon>Eukaryota</taxon>
        <taxon>Fungi</taxon>
        <taxon>Dikarya</taxon>
        <taxon>Basidiomycota</taxon>
        <taxon>Agaricomycotina</taxon>
        <taxon>Agaricomycetes</taxon>
        <taxon>Phallomycetidae</taxon>
        <taxon>Geastrales</taxon>
        <taxon>Sphaerobolaceae</taxon>
        <taxon>Sphaerobolus</taxon>
    </lineage>
</organism>
<reference evidence="1 2" key="1">
    <citation type="submission" date="2014-06" db="EMBL/GenBank/DDBJ databases">
        <title>Evolutionary Origins and Diversification of the Mycorrhizal Mutualists.</title>
        <authorList>
            <consortium name="DOE Joint Genome Institute"/>
            <consortium name="Mycorrhizal Genomics Consortium"/>
            <person name="Kohler A."/>
            <person name="Kuo A."/>
            <person name="Nagy L.G."/>
            <person name="Floudas D."/>
            <person name="Copeland A."/>
            <person name="Barry K.W."/>
            <person name="Cichocki N."/>
            <person name="Veneault-Fourrey C."/>
            <person name="LaButti K."/>
            <person name="Lindquist E.A."/>
            <person name="Lipzen A."/>
            <person name="Lundell T."/>
            <person name="Morin E."/>
            <person name="Murat C."/>
            <person name="Riley R."/>
            <person name="Ohm R."/>
            <person name="Sun H."/>
            <person name="Tunlid A."/>
            <person name="Henrissat B."/>
            <person name="Grigoriev I.V."/>
            <person name="Hibbett D.S."/>
            <person name="Martin F."/>
        </authorList>
    </citation>
    <scope>NUCLEOTIDE SEQUENCE [LARGE SCALE GENOMIC DNA]</scope>
    <source>
        <strain evidence="1 2">SS14</strain>
    </source>
</reference>
<sequence length="91" mass="9728">VGICPGFDFGIGNVIHGGNGISRWNIYNNNCTIVDGLTTNENPCISGIFSCSPAPVHFTEYINTYNSRVYLCQTGSSFGICGNDAISVCVR</sequence>
<dbReference type="OrthoDB" id="5348716at2759"/>
<evidence type="ECO:0000313" key="1">
    <source>
        <dbReference type="EMBL" id="KIJ29368.1"/>
    </source>
</evidence>
<dbReference type="Proteomes" id="UP000054279">
    <property type="component" value="Unassembled WGS sequence"/>
</dbReference>
<name>A0A0C9TIL2_SPHS4</name>
<keyword evidence="2" id="KW-1185">Reference proteome</keyword>
<accession>A0A0C9TIL2</accession>
<protein>
    <submittedName>
        <fullName evidence="1">Uncharacterized protein</fullName>
    </submittedName>
</protein>
<dbReference type="EMBL" id="KN837284">
    <property type="protein sequence ID" value="KIJ29368.1"/>
    <property type="molecule type" value="Genomic_DNA"/>
</dbReference>
<feature type="non-terminal residue" evidence="1">
    <location>
        <position position="91"/>
    </location>
</feature>
<evidence type="ECO:0000313" key="2">
    <source>
        <dbReference type="Proteomes" id="UP000054279"/>
    </source>
</evidence>